<protein>
    <submittedName>
        <fullName evidence="1">Uncharacterized protein</fullName>
    </submittedName>
</protein>
<proteinExistence type="predicted"/>
<evidence type="ECO:0000313" key="1">
    <source>
        <dbReference type="EMBL" id="CAH2226072.1"/>
    </source>
</evidence>
<gene>
    <name evidence="1" type="ORF">PECUL_23A061811</name>
</gene>
<keyword evidence="2" id="KW-1185">Reference proteome</keyword>
<dbReference type="Proteomes" id="UP001295444">
    <property type="component" value="Chromosome 01"/>
</dbReference>
<name>A0AAD1R8C0_PELCU</name>
<sequence length="72" mass="8010">MSDLSYSRDEAPVTKKDFKELLKERNANMASELAKDLDPIKTGLGDLDRHTGALEDKMEELTSTTSNHDTAI</sequence>
<organism evidence="1 2">
    <name type="scientific">Pelobates cultripes</name>
    <name type="common">Western spadefoot toad</name>
    <dbReference type="NCBI Taxonomy" id="61616"/>
    <lineage>
        <taxon>Eukaryota</taxon>
        <taxon>Metazoa</taxon>
        <taxon>Chordata</taxon>
        <taxon>Craniata</taxon>
        <taxon>Vertebrata</taxon>
        <taxon>Euteleostomi</taxon>
        <taxon>Amphibia</taxon>
        <taxon>Batrachia</taxon>
        <taxon>Anura</taxon>
        <taxon>Pelobatoidea</taxon>
        <taxon>Pelobatidae</taxon>
        <taxon>Pelobates</taxon>
    </lineage>
</organism>
<evidence type="ECO:0000313" key="2">
    <source>
        <dbReference type="Proteomes" id="UP001295444"/>
    </source>
</evidence>
<dbReference type="EMBL" id="OW240912">
    <property type="protein sequence ID" value="CAH2226072.1"/>
    <property type="molecule type" value="Genomic_DNA"/>
</dbReference>
<accession>A0AAD1R8C0</accession>
<dbReference type="AlphaFoldDB" id="A0AAD1R8C0"/>
<reference evidence="1" key="1">
    <citation type="submission" date="2022-03" db="EMBL/GenBank/DDBJ databases">
        <authorList>
            <person name="Alioto T."/>
            <person name="Alioto T."/>
            <person name="Gomez Garrido J."/>
        </authorList>
    </citation>
    <scope>NUCLEOTIDE SEQUENCE</scope>
</reference>